<dbReference type="PANTHER" id="PTHR34301">
    <property type="entry name" value="DNA-BINDING PROTEIN-RELATED"/>
    <property type="match status" value="1"/>
</dbReference>
<sequence length="245" mass="27769">MLLRGQSIAVIGVRRIGKTSVLLKTLKLTSGPRVYVSAEGYVEGKSFDLSSFVAYYSSLVISQALSRLEPKRRFPLTLKERSRELLRTLRDLLAYLKVTLDVNPVSIEFYFENKRRLGEALREVFELPQLLAQKIGSNFTIAIDESQYLKLAEQNHPGLFHPLRDTWQFQRNVTYLISGSSVGLLNHMIGSGDQPFYGFFYPVQLRSFSRGTLLRFLGEGLREEGVTYERGALEEAVNQLDGIPA</sequence>
<dbReference type="EMBL" id="NEXE01000329">
    <property type="protein sequence ID" value="PSN82988.1"/>
    <property type="molecule type" value="Genomic_DNA"/>
</dbReference>
<dbReference type="AlphaFoldDB" id="A0A2R6A9I4"/>
<dbReference type="PANTHER" id="PTHR34301:SF8">
    <property type="entry name" value="ATPASE DOMAIN-CONTAINING PROTEIN"/>
    <property type="match status" value="1"/>
</dbReference>
<dbReference type="Proteomes" id="UP000240322">
    <property type="component" value="Unassembled WGS sequence"/>
</dbReference>
<reference evidence="1 2" key="1">
    <citation type="submission" date="2017-04" db="EMBL/GenBank/DDBJ databases">
        <title>Novel microbial lineages endemic to geothermal iron-oxide mats fill important gaps in the evolutionary history of Archaea.</title>
        <authorList>
            <person name="Jay Z.J."/>
            <person name="Beam J.P."/>
            <person name="Dlakic M."/>
            <person name="Rusch D.B."/>
            <person name="Kozubal M.A."/>
            <person name="Inskeep W.P."/>
        </authorList>
    </citation>
    <scope>NUCLEOTIDE SEQUENCE [LARGE SCALE GENOMIC DNA]</scope>
    <source>
        <strain evidence="1">OSP_D</strain>
    </source>
</reference>
<comment type="caution">
    <text evidence="1">The sequence shown here is derived from an EMBL/GenBank/DDBJ whole genome shotgun (WGS) entry which is preliminary data.</text>
</comment>
<dbReference type="SUPFAM" id="SSF52540">
    <property type="entry name" value="P-loop containing nucleoside triphosphate hydrolases"/>
    <property type="match status" value="1"/>
</dbReference>
<organism evidence="1 2">
    <name type="scientific">Candidatus Marsarchaeota G2 archaeon OSP_D</name>
    <dbReference type="NCBI Taxonomy" id="1978157"/>
    <lineage>
        <taxon>Archaea</taxon>
        <taxon>Candidatus Marsarchaeota</taxon>
        <taxon>Candidatus Marsarchaeota group 2</taxon>
    </lineage>
</organism>
<dbReference type="Gene3D" id="3.40.50.300">
    <property type="entry name" value="P-loop containing nucleotide triphosphate hydrolases"/>
    <property type="match status" value="1"/>
</dbReference>
<evidence type="ECO:0008006" key="3">
    <source>
        <dbReference type="Google" id="ProtNLM"/>
    </source>
</evidence>
<protein>
    <recommendedName>
        <fullName evidence="3">AAA domain-containing protein</fullName>
    </recommendedName>
</protein>
<dbReference type="InterPro" id="IPR027417">
    <property type="entry name" value="P-loop_NTPase"/>
</dbReference>
<gene>
    <name evidence="1" type="ORF">B9Q03_13740</name>
</gene>
<evidence type="ECO:0000313" key="2">
    <source>
        <dbReference type="Proteomes" id="UP000240322"/>
    </source>
</evidence>
<accession>A0A2R6A9I4</accession>
<evidence type="ECO:0000313" key="1">
    <source>
        <dbReference type="EMBL" id="PSN82988.1"/>
    </source>
</evidence>
<name>A0A2R6A9I4_9ARCH</name>
<dbReference type="Gene3D" id="1.10.8.60">
    <property type="match status" value="1"/>
</dbReference>
<proteinExistence type="predicted"/>